<dbReference type="Proteomes" id="UP000008912">
    <property type="component" value="Unassembled WGS sequence"/>
</dbReference>
<organism evidence="1 2">
    <name type="scientific">Ailuropoda melanoleuca</name>
    <name type="common">Giant panda</name>
    <dbReference type="NCBI Taxonomy" id="9646"/>
    <lineage>
        <taxon>Eukaryota</taxon>
        <taxon>Metazoa</taxon>
        <taxon>Chordata</taxon>
        <taxon>Craniata</taxon>
        <taxon>Vertebrata</taxon>
        <taxon>Euteleostomi</taxon>
        <taxon>Mammalia</taxon>
        <taxon>Eutheria</taxon>
        <taxon>Laurasiatheria</taxon>
        <taxon>Carnivora</taxon>
        <taxon>Caniformia</taxon>
        <taxon>Ursidae</taxon>
        <taxon>Ailuropoda</taxon>
    </lineage>
</organism>
<dbReference type="AlphaFoldDB" id="A0A7N5JDV3"/>
<accession>A0A7N5JDV3</accession>
<protein>
    <submittedName>
        <fullName evidence="1">Rhomboid domain containing 2</fullName>
    </submittedName>
</protein>
<evidence type="ECO:0000313" key="2">
    <source>
        <dbReference type="Proteomes" id="UP000008912"/>
    </source>
</evidence>
<reference evidence="1" key="3">
    <citation type="submission" date="2025-09" db="UniProtKB">
        <authorList>
            <consortium name="Ensembl"/>
        </authorList>
    </citation>
    <scope>IDENTIFICATION</scope>
</reference>
<dbReference type="Ensembl" id="ENSAMET00000039700.1">
    <property type="protein sequence ID" value="ENSAMEP00000023948.1"/>
    <property type="gene ID" value="ENSAMEG00000028969.1"/>
</dbReference>
<reference evidence="1" key="2">
    <citation type="submission" date="2025-08" db="UniProtKB">
        <authorList>
            <consortium name="Ensembl"/>
        </authorList>
    </citation>
    <scope>IDENTIFICATION</scope>
</reference>
<gene>
    <name evidence="1" type="primary">RHBDD2</name>
</gene>
<proteinExistence type="predicted"/>
<evidence type="ECO:0000313" key="1">
    <source>
        <dbReference type="Ensembl" id="ENSAMEP00000023948.1"/>
    </source>
</evidence>
<name>A0A7N5JDV3_AILME</name>
<dbReference type="GeneTree" id="ENSGT00390000000699"/>
<keyword evidence="2" id="KW-1185">Reference proteome</keyword>
<reference evidence="1 2" key="1">
    <citation type="journal article" date="2010" name="Nature">
        <title>The sequence and de novo assembly of the giant panda genome.</title>
        <authorList>
            <person name="Li R."/>
            <person name="Fan W."/>
            <person name="Tian G."/>
            <person name="Zhu H."/>
            <person name="He L."/>
            <person name="Cai J."/>
            <person name="Huang Q."/>
            <person name="Cai Q."/>
            <person name="Li B."/>
            <person name="Bai Y."/>
            <person name="Zhang Z."/>
            <person name="Zhang Y."/>
            <person name="Wang W."/>
            <person name="Li J."/>
            <person name="Wei F."/>
            <person name="Li H."/>
            <person name="Jian M."/>
            <person name="Li J."/>
            <person name="Zhang Z."/>
            <person name="Nielsen R."/>
            <person name="Li D."/>
            <person name="Gu W."/>
            <person name="Yang Z."/>
            <person name="Xuan Z."/>
            <person name="Ryder O.A."/>
            <person name="Leung F.C."/>
            <person name="Zhou Y."/>
            <person name="Cao J."/>
            <person name="Sun X."/>
            <person name="Fu Y."/>
            <person name="Fang X."/>
            <person name="Guo X."/>
            <person name="Wang B."/>
            <person name="Hou R."/>
            <person name="Shen F."/>
            <person name="Mu B."/>
            <person name="Ni P."/>
            <person name="Lin R."/>
            <person name="Qian W."/>
            <person name="Wang G."/>
            <person name="Yu C."/>
            <person name="Nie W."/>
            <person name="Wang J."/>
            <person name="Wu Z."/>
            <person name="Liang H."/>
            <person name="Min J."/>
            <person name="Wu Q."/>
            <person name="Cheng S."/>
            <person name="Ruan J."/>
            <person name="Wang M."/>
            <person name="Shi Z."/>
            <person name="Wen M."/>
            <person name="Liu B."/>
            <person name="Ren X."/>
            <person name="Zheng H."/>
            <person name="Dong D."/>
            <person name="Cook K."/>
            <person name="Shan G."/>
            <person name="Zhang H."/>
            <person name="Kosiol C."/>
            <person name="Xie X."/>
            <person name="Lu Z."/>
            <person name="Zheng H."/>
            <person name="Li Y."/>
            <person name="Steiner C.C."/>
            <person name="Lam T.T."/>
            <person name="Lin S."/>
            <person name="Zhang Q."/>
            <person name="Li G."/>
            <person name="Tian J."/>
            <person name="Gong T."/>
            <person name="Liu H."/>
            <person name="Zhang D."/>
            <person name="Fang L."/>
            <person name="Ye C."/>
            <person name="Zhang J."/>
            <person name="Hu W."/>
            <person name="Xu A."/>
            <person name="Ren Y."/>
            <person name="Zhang G."/>
            <person name="Bruford M.W."/>
            <person name="Li Q."/>
            <person name="Ma L."/>
            <person name="Guo Y."/>
            <person name="An N."/>
            <person name="Hu Y."/>
            <person name="Zheng Y."/>
            <person name="Shi Y."/>
            <person name="Li Z."/>
            <person name="Liu Q."/>
            <person name="Chen Y."/>
            <person name="Zhao J."/>
            <person name="Qu N."/>
            <person name="Zhao S."/>
            <person name="Tian F."/>
            <person name="Wang X."/>
            <person name="Wang H."/>
            <person name="Xu L."/>
            <person name="Liu X."/>
            <person name="Vinar T."/>
            <person name="Wang Y."/>
            <person name="Lam T.W."/>
            <person name="Yiu S.M."/>
            <person name="Liu S."/>
            <person name="Zhang H."/>
            <person name="Li D."/>
            <person name="Huang Y."/>
            <person name="Wang X."/>
            <person name="Yang G."/>
            <person name="Jiang Z."/>
            <person name="Wang J."/>
            <person name="Qin N."/>
            <person name="Li L."/>
            <person name="Li J."/>
            <person name="Bolund L."/>
            <person name="Kristiansen K."/>
            <person name="Wong G.K."/>
            <person name="Olson M."/>
            <person name="Zhang X."/>
            <person name="Li S."/>
            <person name="Yang H."/>
            <person name="Wang J."/>
            <person name="Wang J."/>
        </authorList>
    </citation>
    <scope>NUCLEOTIDE SEQUENCE [LARGE SCALE GENOMIC DNA]</scope>
</reference>
<sequence>MAAMAASGTGCRSWSLCPEVPSATFFTALLSLLVSGPRLFLLQPPLAPSGLSLRSEALRNWQGEAGFNVGESQSYQVMQLRQQQVFLLCDVLELEPWSCLIPKPYRVASRIFTFILGISVCTWSDSSK</sequence>